<proteinExistence type="predicted"/>
<keyword evidence="3" id="KW-1133">Transmembrane helix</keyword>
<keyword evidence="1" id="KW-0433">Leucine-rich repeat</keyword>
<dbReference type="OrthoDB" id="272149at2759"/>
<dbReference type="InterPro" id="IPR032675">
    <property type="entry name" value="LRR_dom_sf"/>
</dbReference>
<keyword evidence="5" id="KW-1185">Reference proteome</keyword>
<feature type="non-terminal residue" evidence="4">
    <location>
        <position position="102"/>
    </location>
</feature>
<feature type="non-terminal residue" evidence="4">
    <location>
        <position position="1"/>
    </location>
</feature>
<evidence type="ECO:0000313" key="5">
    <source>
        <dbReference type="Proteomes" id="UP000752696"/>
    </source>
</evidence>
<dbReference type="Proteomes" id="UP000752696">
    <property type="component" value="Unassembled WGS sequence"/>
</dbReference>
<gene>
    <name evidence="4" type="ORF">MHI_LOCUS249176</name>
</gene>
<dbReference type="Gene3D" id="3.80.10.10">
    <property type="entry name" value="Ribonuclease Inhibitor"/>
    <property type="match status" value="1"/>
</dbReference>
<keyword evidence="2" id="KW-0677">Repeat</keyword>
<dbReference type="InterPro" id="IPR025875">
    <property type="entry name" value="Leu-rich_rpt_4"/>
</dbReference>
<dbReference type="Pfam" id="PF12799">
    <property type="entry name" value="LRR_4"/>
    <property type="match status" value="1"/>
</dbReference>
<dbReference type="SUPFAM" id="SSF52058">
    <property type="entry name" value="L domain-like"/>
    <property type="match status" value="1"/>
</dbReference>
<dbReference type="InterPro" id="IPR001611">
    <property type="entry name" value="Leu-rich_rpt"/>
</dbReference>
<dbReference type="AlphaFoldDB" id="A0A6V7GYC8"/>
<dbReference type="EMBL" id="CAJDYZ010004690">
    <property type="protein sequence ID" value="CAD1471767.1"/>
    <property type="molecule type" value="Genomic_DNA"/>
</dbReference>
<dbReference type="PANTHER" id="PTHR46282">
    <property type="entry name" value="LEUCINE-RICH MELANOCYTE DIFFERENTIATION-ASSOCIATED PROTEIN"/>
    <property type="match status" value="1"/>
</dbReference>
<comment type="caution">
    <text evidence="4">The sequence shown here is derived from an EMBL/GenBank/DDBJ whole genome shotgun (WGS) entry which is preliminary data.</text>
</comment>
<dbReference type="PROSITE" id="PS51450">
    <property type="entry name" value="LRR"/>
    <property type="match status" value="1"/>
</dbReference>
<accession>A0A6V7GYC8</accession>
<evidence type="ECO:0000256" key="3">
    <source>
        <dbReference type="SAM" id="Phobius"/>
    </source>
</evidence>
<keyword evidence="3" id="KW-0472">Membrane</keyword>
<evidence type="ECO:0000313" key="4">
    <source>
        <dbReference type="EMBL" id="CAD1471767.1"/>
    </source>
</evidence>
<evidence type="ECO:0000256" key="1">
    <source>
        <dbReference type="ARBA" id="ARBA00022614"/>
    </source>
</evidence>
<keyword evidence="3" id="KW-0812">Transmembrane</keyword>
<dbReference type="InterPro" id="IPR043313">
    <property type="entry name" value="LRMDA"/>
</dbReference>
<dbReference type="PANTHER" id="PTHR46282:SF2">
    <property type="entry name" value="LEUCINE-RICH MELANOCYTE DIFFERENTIATION-ASSOCIATED PROTEIN"/>
    <property type="match status" value="1"/>
</dbReference>
<name>A0A6V7GYC8_9HYME</name>
<protein>
    <submittedName>
        <fullName evidence="4">Uncharacterized protein</fullName>
    </submittedName>
</protein>
<organism evidence="4 5">
    <name type="scientific">Heterotrigona itama</name>
    <dbReference type="NCBI Taxonomy" id="395501"/>
    <lineage>
        <taxon>Eukaryota</taxon>
        <taxon>Metazoa</taxon>
        <taxon>Ecdysozoa</taxon>
        <taxon>Arthropoda</taxon>
        <taxon>Hexapoda</taxon>
        <taxon>Insecta</taxon>
        <taxon>Pterygota</taxon>
        <taxon>Neoptera</taxon>
        <taxon>Endopterygota</taxon>
        <taxon>Hymenoptera</taxon>
        <taxon>Apocrita</taxon>
        <taxon>Aculeata</taxon>
        <taxon>Apoidea</taxon>
        <taxon>Anthophila</taxon>
        <taxon>Apidae</taxon>
        <taxon>Heterotrigona</taxon>
    </lineage>
</organism>
<feature type="transmembrane region" description="Helical" evidence="3">
    <location>
        <begin position="77"/>
        <end position="97"/>
    </location>
</feature>
<reference evidence="4" key="1">
    <citation type="submission" date="2020-07" db="EMBL/GenBank/DDBJ databases">
        <authorList>
            <person name="Nazaruddin N."/>
        </authorList>
    </citation>
    <scope>NUCLEOTIDE SEQUENCE</scope>
</reference>
<sequence>AWYTGQRAEKIPEGLVGVVGNDCMGLDLSYNELTSISVVKHFRSLQELILDNNKLRDLKTLPCIPTLTTLSLNNNKVCFFAVPLFQCIKLLSLHWVIMNYLT</sequence>
<evidence type="ECO:0000256" key="2">
    <source>
        <dbReference type="ARBA" id="ARBA00022737"/>
    </source>
</evidence>